<comment type="caution">
    <text evidence="1">The sequence shown here is derived from an EMBL/GenBank/DDBJ whole genome shotgun (WGS) entry which is preliminary data.</text>
</comment>
<protein>
    <submittedName>
        <fullName evidence="1">Uncharacterized protein</fullName>
    </submittedName>
</protein>
<proteinExistence type="predicted"/>
<organism evidence="1">
    <name type="scientific">mine drainage metagenome</name>
    <dbReference type="NCBI Taxonomy" id="410659"/>
    <lineage>
        <taxon>unclassified sequences</taxon>
        <taxon>metagenomes</taxon>
        <taxon>ecological metagenomes</taxon>
    </lineage>
</organism>
<dbReference type="EMBL" id="MLJW01000629">
    <property type="protein sequence ID" value="OIQ84288.1"/>
    <property type="molecule type" value="Genomic_DNA"/>
</dbReference>
<sequence>MARTDSITRGVNGYSVCAWNQVLPRRTPWAWRVTDAQQKEVAIGESETAARAWPAALALVASGGSDAPRSEVDAGKLVSCWPLSTNRSAGWTIYSAALPIWMWNPTRSSGTSLFGSMC</sequence>
<dbReference type="AlphaFoldDB" id="A0A1J5QLH2"/>
<accession>A0A1J5QLH2</accession>
<evidence type="ECO:0000313" key="1">
    <source>
        <dbReference type="EMBL" id="OIQ84288.1"/>
    </source>
</evidence>
<gene>
    <name evidence="1" type="ORF">GALL_338850</name>
</gene>
<reference evidence="1" key="1">
    <citation type="submission" date="2016-10" db="EMBL/GenBank/DDBJ databases">
        <title>Sequence of Gallionella enrichment culture.</title>
        <authorList>
            <person name="Poehlein A."/>
            <person name="Muehling M."/>
            <person name="Daniel R."/>
        </authorList>
    </citation>
    <scope>NUCLEOTIDE SEQUENCE</scope>
</reference>
<name>A0A1J5QLH2_9ZZZZ</name>